<feature type="transmembrane region" description="Helical" evidence="10">
    <location>
        <begin position="139"/>
        <end position="158"/>
    </location>
</feature>
<dbReference type="RefSeq" id="XP_035325043.1">
    <property type="nucleotide sequence ID" value="XM_035462113.1"/>
</dbReference>
<dbReference type="GO" id="GO:0022857">
    <property type="term" value="F:transmembrane transporter activity"/>
    <property type="evidence" value="ECO:0007669"/>
    <property type="project" value="InterPro"/>
</dbReference>
<dbReference type="PANTHER" id="PTHR23502">
    <property type="entry name" value="MAJOR FACILITATOR SUPERFAMILY"/>
    <property type="match status" value="1"/>
</dbReference>
<dbReference type="OrthoDB" id="5141738at2759"/>
<keyword evidence="4" id="KW-1003">Cell membrane</keyword>
<feature type="transmembrane region" description="Helical" evidence="10">
    <location>
        <begin position="303"/>
        <end position="323"/>
    </location>
</feature>
<organism evidence="12 13">
    <name type="scientific">Geosmithia morbida</name>
    <dbReference type="NCBI Taxonomy" id="1094350"/>
    <lineage>
        <taxon>Eukaryota</taxon>
        <taxon>Fungi</taxon>
        <taxon>Dikarya</taxon>
        <taxon>Ascomycota</taxon>
        <taxon>Pezizomycotina</taxon>
        <taxon>Sordariomycetes</taxon>
        <taxon>Hypocreomycetidae</taxon>
        <taxon>Hypocreales</taxon>
        <taxon>Bionectriaceae</taxon>
        <taxon>Geosmithia</taxon>
    </lineage>
</organism>
<dbReference type="Proteomes" id="UP000749293">
    <property type="component" value="Unassembled WGS sequence"/>
</dbReference>
<dbReference type="CDD" id="cd17323">
    <property type="entry name" value="MFS_Tpo1_MDR_like"/>
    <property type="match status" value="1"/>
</dbReference>
<evidence type="ECO:0000256" key="8">
    <source>
        <dbReference type="SAM" id="Coils"/>
    </source>
</evidence>
<evidence type="ECO:0000256" key="6">
    <source>
        <dbReference type="ARBA" id="ARBA00022989"/>
    </source>
</evidence>
<evidence type="ECO:0000256" key="2">
    <source>
        <dbReference type="ARBA" id="ARBA00004236"/>
    </source>
</evidence>
<evidence type="ECO:0000256" key="7">
    <source>
        <dbReference type="ARBA" id="ARBA00023136"/>
    </source>
</evidence>
<dbReference type="FunFam" id="1.20.1250.20:FF:000082">
    <property type="entry name" value="MFS multidrug transporter, putative"/>
    <property type="match status" value="1"/>
</dbReference>
<dbReference type="InterPro" id="IPR036259">
    <property type="entry name" value="MFS_trans_sf"/>
</dbReference>
<gene>
    <name evidence="12" type="ORF">GMORB2_0127</name>
</gene>
<evidence type="ECO:0000256" key="3">
    <source>
        <dbReference type="ARBA" id="ARBA00008335"/>
    </source>
</evidence>
<feature type="transmembrane region" description="Helical" evidence="10">
    <location>
        <begin position="109"/>
        <end position="127"/>
    </location>
</feature>
<feature type="transmembrane region" description="Helical" evidence="10">
    <location>
        <begin position="164"/>
        <end position="186"/>
    </location>
</feature>
<proteinExistence type="inferred from homology"/>
<comment type="caution">
    <text evidence="12">The sequence shown here is derived from an EMBL/GenBank/DDBJ whole genome shotgun (WGS) entry which is preliminary data.</text>
</comment>
<feature type="transmembrane region" description="Helical" evidence="10">
    <location>
        <begin position="387"/>
        <end position="406"/>
    </location>
</feature>
<dbReference type="Pfam" id="PF07690">
    <property type="entry name" value="MFS_1"/>
    <property type="match status" value="1"/>
</dbReference>
<evidence type="ECO:0000256" key="9">
    <source>
        <dbReference type="SAM" id="MobiDB-lite"/>
    </source>
</evidence>
<comment type="subcellular location">
    <subcellularLocation>
        <location evidence="2">Cell membrane</location>
    </subcellularLocation>
    <subcellularLocation>
        <location evidence="1">Membrane</location>
        <topology evidence="1">Multi-pass membrane protein</topology>
    </subcellularLocation>
</comment>
<name>A0A9P5D791_9HYPO</name>
<evidence type="ECO:0000313" key="12">
    <source>
        <dbReference type="EMBL" id="KAF4126391.1"/>
    </source>
</evidence>
<keyword evidence="5 10" id="KW-0812">Transmembrane</keyword>
<keyword evidence="7 10" id="KW-0472">Membrane</keyword>
<feature type="coiled-coil region" evidence="8">
    <location>
        <begin position="515"/>
        <end position="543"/>
    </location>
</feature>
<evidence type="ECO:0000256" key="10">
    <source>
        <dbReference type="SAM" id="Phobius"/>
    </source>
</evidence>
<reference evidence="12" key="1">
    <citation type="submission" date="2020-03" db="EMBL/GenBank/DDBJ databases">
        <title>Site-based positive gene gene selection in Geosmithia morbida across the United States reveals a broad range of putative effectors and factors for local host and environmental adapation.</title>
        <authorList>
            <person name="Onufrak A."/>
            <person name="Murdoch R.W."/>
            <person name="Gazis R."/>
            <person name="Huff M."/>
            <person name="Staton M."/>
            <person name="Klingeman W."/>
            <person name="Hadziabdic D."/>
        </authorList>
    </citation>
    <scope>NUCLEOTIDE SEQUENCE</scope>
    <source>
        <strain evidence="12">1262</strain>
    </source>
</reference>
<dbReference type="GO" id="GO:0005886">
    <property type="term" value="C:plasma membrane"/>
    <property type="evidence" value="ECO:0007669"/>
    <property type="project" value="UniProtKB-SubCell"/>
</dbReference>
<keyword evidence="8" id="KW-0175">Coiled coil</keyword>
<feature type="domain" description="Major facilitator superfamily (MFS) profile" evidence="11">
    <location>
        <begin position="70"/>
        <end position="496"/>
    </location>
</feature>
<dbReference type="PANTHER" id="PTHR23502:SF74">
    <property type="entry name" value="MAJOR FACILITATOR SUPERFAMILY (MFS) PROFILE DOMAIN-CONTAINING PROTEIN"/>
    <property type="match status" value="1"/>
</dbReference>
<feature type="transmembrane region" description="Helical" evidence="10">
    <location>
        <begin position="198"/>
        <end position="216"/>
    </location>
</feature>
<protein>
    <submittedName>
        <fullName evidence="12">Fungal trichothecene efflux pump (TRI12)</fullName>
    </submittedName>
</protein>
<dbReference type="GeneID" id="55966357"/>
<dbReference type="AlphaFoldDB" id="A0A9P5D791"/>
<keyword evidence="6 10" id="KW-1133">Transmembrane helix</keyword>
<evidence type="ECO:0000313" key="13">
    <source>
        <dbReference type="Proteomes" id="UP000749293"/>
    </source>
</evidence>
<keyword evidence="13" id="KW-1185">Reference proteome</keyword>
<feature type="transmembrane region" description="Helical" evidence="10">
    <location>
        <begin position="476"/>
        <end position="499"/>
    </location>
</feature>
<evidence type="ECO:0000256" key="1">
    <source>
        <dbReference type="ARBA" id="ARBA00004141"/>
    </source>
</evidence>
<comment type="similarity">
    <text evidence="3">Belongs to the major facilitator superfamily.</text>
</comment>
<accession>A0A9P5D791</accession>
<dbReference type="Gene3D" id="1.20.1250.20">
    <property type="entry name" value="MFS general substrate transporter like domains"/>
    <property type="match status" value="1"/>
</dbReference>
<dbReference type="SUPFAM" id="SSF103473">
    <property type="entry name" value="MFS general substrate transporter"/>
    <property type="match status" value="1"/>
</dbReference>
<feature type="transmembrane region" description="Helical" evidence="10">
    <location>
        <begin position="70"/>
        <end position="89"/>
    </location>
</feature>
<feature type="transmembrane region" description="Helical" evidence="10">
    <location>
        <begin position="343"/>
        <end position="366"/>
    </location>
</feature>
<feature type="compositionally biased region" description="Polar residues" evidence="9">
    <location>
        <begin position="1"/>
        <end position="10"/>
    </location>
</feature>
<dbReference type="PROSITE" id="PS50850">
    <property type="entry name" value="MFS"/>
    <property type="match status" value="1"/>
</dbReference>
<dbReference type="EMBL" id="JAANYQ010000001">
    <property type="protein sequence ID" value="KAF4126391.1"/>
    <property type="molecule type" value="Genomic_DNA"/>
</dbReference>
<evidence type="ECO:0000256" key="5">
    <source>
        <dbReference type="ARBA" id="ARBA00022692"/>
    </source>
</evidence>
<feature type="region of interest" description="Disordered" evidence="9">
    <location>
        <begin position="1"/>
        <end position="29"/>
    </location>
</feature>
<evidence type="ECO:0000259" key="11">
    <source>
        <dbReference type="PROSITE" id="PS50850"/>
    </source>
</evidence>
<sequence length="544" mass="60157">MAYTESQISDAISDEQIESQYEEEDVGRGMGALHHIRSRTRSRGHGDDNVIGWKYKDADDPYNWPAPKKAAITSLTGLLVINSTVGSSLPSMAVPKMAELWNVTSHEQMVLPISVYLIGYVAGPMIWGPLSEHLGRRNLTIITFICFSLFTMACGFSPSWPALLVFRLFCGLFGSSPIAIVAGILADMYNDARERGRAFSIFMVTTVFGPLLAPIISGFCSDTIGWRWTFWVAVMLCAVTLVALVAFLPETYGPILLHRRAIRMRKEDPSSRVIAPRELETTNMSHLFTVVLTRPIRMLFSEAIVSATCAYLALVYAIFYMSFQAFPIIFRDLYGLSTGVTGLCYLPIGGGAMLSLPIFWTWDHILSQAVAQGKPWTRREEFRRLPLALLGGPLFVVALFWLGWSAKADTSFVAPMIAGVPFGLGFMLIFMALLNYLTDAYDFFAASANAVASMCRSLLAVVLPLATTPMFASLKISGACSLLGGLSAGMCVIPIIFIWKGPSIRARSKFCIALTEKREHVARKLEEERLKLEREEAKEKGEEV</sequence>
<feature type="compositionally biased region" description="Acidic residues" evidence="9">
    <location>
        <begin position="12"/>
        <end position="25"/>
    </location>
</feature>
<feature type="transmembrane region" description="Helical" evidence="10">
    <location>
        <begin position="443"/>
        <end position="464"/>
    </location>
</feature>
<dbReference type="InterPro" id="IPR011701">
    <property type="entry name" value="MFS"/>
</dbReference>
<evidence type="ECO:0000256" key="4">
    <source>
        <dbReference type="ARBA" id="ARBA00022475"/>
    </source>
</evidence>
<feature type="transmembrane region" description="Helical" evidence="10">
    <location>
        <begin position="412"/>
        <end position="436"/>
    </location>
</feature>
<dbReference type="InterPro" id="IPR020846">
    <property type="entry name" value="MFS_dom"/>
</dbReference>
<feature type="transmembrane region" description="Helical" evidence="10">
    <location>
        <begin position="228"/>
        <end position="257"/>
    </location>
</feature>